<evidence type="ECO:0000256" key="1">
    <source>
        <dbReference type="ARBA" id="ARBA00022490"/>
    </source>
</evidence>
<gene>
    <name evidence="6" type="primary">ruvA</name>
    <name evidence="8" type="ORF">SAMN02745116_02325</name>
</gene>
<dbReference type="EMBL" id="FUXI01000034">
    <property type="protein sequence ID" value="SKA07475.1"/>
    <property type="molecule type" value="Genomic_DNA"/>
</dbReference>
<dbReference type="SUPFAM" id="SSF46929">
    <property type="entry name" value="DNA helicase RuvA subunit, C-terminal domain"/>
    <property type="match status" value="1"/>
</dbReference>
<dbReference type="GO" id="GO:0000400">
    <property type="term" value="F:four-way junction DNA binding"/>
    <property type="evidence" value="ECO:0007669"/>
    <property type="project" value="UniProtKB-UniRule"/>
</dbReference>
<comment type="domain">
    <text evidence="6">Has three domains with a flexible linker between the domains II and III and assumes an 'L' shape. Domain III is highly mobile and contacts RuvB.</text>
</comment>
<dbReference type="Pfam" id="PF01330">
    <property type="entry name" value="RuvA_N"/>
    <property type="match status" value="1"/>
</dbReference>
<dbReference type="Proteomes" id="UP000190328">
    <property type="component" value="Unassembled WGS sequence"/>
</dbReference>
<comment type="function">
    <text evidence="6">The RuvA-RuvB-RuvC complex processes Holliday junction (HJ) DNA during genetic recombination and DNA repair, while the RuvA-RuvB complex plays an important role in the rescue of blocked DNA replication forks via replication fork reversal (RFR). RuvA specifically binds to HJ cruciform DNA, conferring on it an open structure. The RuvB hexamer acts as an ATP-dependent pump, pulling dsDNA into and through the RuvAB complex. HJ branch migration allows RuvC to scan DNA until it finds its consensus sequence, where it cleaves and resolves the cruciform DNA.</text>
</comment>
<comment type="similarity">
    <text evidence="6">Belongs to the RuvA family.</text>
</comment>
<keyword evidence="1 6" id="KW-0963">Cytoplasm</keyword>
<name>A0A1T4QUV1_9ENTE</name>
<dbReference type="GO" id="GO:0006281">
    <property type="term" value="P:DNA repair"/>
    <property type="evidence" value="ECO:0007669"/>
    <property type="project" value="UniProtKB-UniRule"/>
</dbReference>
<dbReference type="SUPFAM" id="SSF50249">
    <property type="entry name" value="Nucleic acid-binding proteins"/>
    <property type="match status" value="1"/>
</dbReference>
<evidence type="ECO:0000256" key="4">
    <source>
        <dbReference type="ARBA" id="ARBA00023172"/>
    </source>
</evidence>
<dbReference type="GO" id="GO:0005524">
    <property type="term" value="F:ATP binding"/>
    <property type="evidence" value="ECO:0007669"/>
    <property type="project" value="InterPro"/>
</dbReference>
<comment type="caution">
    <text evidence="6">Lacks conserved residue(s) required for the propagation of feature annotation.</text>
</comment>
<feature type="region of interest" description="Domain III" evidence="6">
    <location>
        <begin position="148"/>
        <end position="197"/>
    </location>
</feature>
<dbReference type="GO" id="GO:0006310">
    <property type="term" value="P:DNA recombination"/>
    <property type="evidence" value="ECO:0007669"/>
    <property type="project" value="UniProtKB-UniRule"/>
</dbReference>
<feature type="domain" description="Helix-hairpin-helix DNA-binding motif class 1" evidence="7">
    <location>
        <begin position="72"/>
        <end position="91"/>
    </location>
</feature>
<dbReference type="GO" id="GO:0048476">
    <property type="term" value="C:Holliday junction resolvase complex"/>
    <property type="evidence" value="ECO:0007669"/>
    <property type="project" value="UniProtKB-UniRule"/>
</dbReference>
<dbReference type="InterPro" id="IPR013849">
    <property type="entry name" value="DNA_helicase_Holl-junc_RuvA_I"/>
</dbReference>
<comment type="subcellular location">
    <subcellularLocation>
        <location evidence="6">Cytoplasm</location>
    </subcellularLocation>
</comment>
<dbReference type="SMART" id="SM00278">
    <property type="entry name" value="HhH1"/>
    <property type="match status" value="2"/>
</dbReference>
<dbReference type="InterPro" id="IPR003583">
    <property type="entry name" value="Hlx-hairpin-Hlx_DNA-bd_motif"/>
</dbReference>
<reference evidence="9" key="1">
    <citation type="submission" date="2017-02" db="EMBL/GenBank/DDBJ databases">
        <authorList>
            <person name="Varghese N."/>
            <person name="Submissions S."/>
        </authorList>
    </citation>
    <scope>NUCLEOTIDE SEQUENCE [LARGE SCALE GENOMIC DNA]</scope>
    <source>
        <strain evidence="9">ATCC BAA-1030</strain>
    </source>
</reference>
<evidence type="ECO:0000256" key="3">
    <source>
        <dbReference type="ARBA" id="ARBA00023125"/>
    </source>
</evidence>
<dbReference type="STRING" id="263852.SAMN02745116_02325"/>
<dbReference type="CDD" id="cd14332">
    <property type="entry name" value="UBA_RuvA_C"/>
    <property type="match status" value="1"/>
</dbReference>
<evidence type="ECO:0000256" key="5">
    <source>
        <dbReference type="ARBA" id="ARBA00023204"/>
    </source>
</evidence>
<dbReference type="InterPro" id="IPR012340">
    <property type="entry name" value="NA-bd_OB-fold"/>
</dbReference>
<keyword evidence="9" id="KW-1185">Reference proteome</keyword>
<evidence type="ECO:0000313" key="8">
    <source>
        <dbReference type="EMBL" id="SKA07475.1"/>
    </source>
</evidence>
<organism evidence="8 9">
    <name type="scientific">Pilibacter termitis</name>
    <dbReference type="NCBI Taxonomy" id="263852"/>
    <lineage>
        <taxon>Bacteria</taxon>
        <taxon>Bacillati</taxon>
        <taxon>Bacillota</taxon>
        <taxon>Bacilli</taxon>
        <taxon>Lactobacillales</taxon>
        <taxon>Enterococcaceae</taxon>
        <taxon>Pilibacter</taxon>
    </lineage>
</organism>
<keyword evidence="4 6" id="KW-0233">DNA recombination</keyword>
<keyword evidence="8" id="KW-0347">Helicase</keyword>
<dbReference type="Gene3D" id="2.40.50.140">
    <property type="entry name" value="Nucleic acid-binding proteins"/>
    <property type="match status" value="1"/>
</dbReference>
<dbReference type="RefSeq" id="WP_078808225.1">
    <property type="nucleotide sequence ID" value="NZ_FUXI01000034.1"/>
</dbReference>
<evidence type="ECO:0000256" key="6">
    <source>
        <dbReference type="HAMAP-Rule" id="MF_00031"/>
    </source>
</evidence>
<dbReference type="HAMAP" id="MF_00031">
    <property type="entry name" value="DNA_HJ_migration_RuvA"/>
    <property type="match status" value="1"/>
</dbReference>
<dbReference type="InterPro" id="IPR000085">
    <property type="entry name" value="RuvA"/>
</dbReference>
<dbReference type="GO" id="GO:0005737">
    <property type="term" value="C:cytoplasm"/>
    <property type="evidence" value="ECO:0007669"/>
    <property type="project" value="UniProtKB-SubCell"/>
</dbReference>
<sequence>MYEYINGKLTLITPSYVVVETFGIGYKLSVANPYRYSNLKNAEVKIFLYQVIREDAHTLYGFYDEAEKELFTRLISVSGIGPKSALAILASEDHLGLVSAIQAADVTYLTKFPGVGKKTAQQMILDLQDKLGEFAGEELMSVAREQNENEELSEALEALKALGYPEKDVKKVKKALDQEKLTTDAYLRQALKLLTQK</sequence>
<dbReference type="InterPro" id="IPR011114">
    <property type="entry name" value="RuvA_C"/>
</dbReference>
<dbReference type="Gene3D" id="1.10.8.10">
    <property type="entry name" value="DNA helicase RuvA subunit, C-terminal domain"/>
    <property type="match status" value="1"/>
</dbReference>
<dbReference type="Pfam" id="PF07499">
    <property type="entry name" value="RuvA_C"/>
    <property type="match status" value="1"/>
</dbReference>
<keyword evidence="5 6" id="KW-0234">DNA repair</keyword>
<evidence type="ECO:0000256" key="2">
    <source>
        <dbReference type="ARBA" id="ARBA00022763"/>
    </source>
</evidence>
<keyword evidence="8" id="KW-0378">Hydrolase</keyword>
<comment type="subunit">
    <text evidence="6">Homotetramer. Forms an RuvA(8)-RuvB(12)-Holliday junction (HJ) complex. HJ DNA is sandwiched between 2 RuvA tetramers; dsDNA enters through RuvA and exits via RuvB. An RuvB hexamer assembles on each DNA strand where it exits the tetramer. Each RuvB hexamer is contacted by two RuvA subunits (via domain III) on 2 adjacent RuvB subunits; this complex drives branch migration. In the full resolvosome a probable DNA-RuvA(4)-RuvB(12)-RuvC(2) complex forms which resolves the HJ.</text>
</comment>
<feature type="domain" description="Helix-hairpin-helix DNA-binding motif class 1" evidence="7">
    <location>
        <begin position="107"/>
        <end position="126"/>
    </location>
</feature>
<proteinExistence type="inferred from homology"/>
<keyword evidence="8" id="KW-0067">ATP-binding</keyword>
<dbReference type="InterPro" id="IPR010994">
    <property type="entry name" value="RuvA_2-like"/>
</dbReference>
<keyword evidence="8" id="KW-0547">Nucleotide-binding</keyword>
<dbReference type="Gene3D" id="1.10.150.20">
    <property type="entry name" value="5' to 3' exonuclease, C-terminal subdomain"/>
    <property type="match status" value="1"/>
</dbReference>
<keyword evidence="2 6" id="KW-0227">DNA damage</keyword>
<dbReference type="Pfam" id="PF14520">
    <property type="entry name" value="HHH_5"/>
    <property type="match status" value="1"/>
</dbReference>
<dbReference type="InterPro" id="IPR036267">
    <property type="entry name" value="RuvA_C_sf"/>
</dbReference>
<dbReference type="OrthoDB" id="5293449at2"/>
<dbReference type="GO" id="GO:0009378">
    <property type="term" value="F:four-way junction helicase activity"/>
    <property type="evidence" value="ECO:0007669"/>
    <property type="project" value="InterPro"/>
</dbReference>
<accession>A0A1T4QUV1</accession>
<evidence type="ECO:0000313" key="9">
    <source>
        <dbReference type="Proteomes" id="UP000190328"/>
    </source>
</evidence>
<protein>
    <recommendedName>
        <fullName evidence="6">Holliday junction branch migration complex subunit RuvA</fullName>
    </recommendedName>
</protein>
<dbReference type="SUPFAM" id="SSF47781">
    <property type="entry name" value="RuvA domain 2-like"/>
    <property type="match status" value="1"/>
</dbReference>
<dbReference type="NCBIfam" id="TIGR00084">
    <property type="entry name" value="ruvA"/>
    <property type="match status" value="1"/>
</dbReference>
<evidence type="ECO:0000259" key="7">
    <source>
        <dbReference type="SMART" id="SM00278"/>
    </source>
</evidence>
<keyword evidence="3 6" id="KW-0238">DNA-binding</keyword>
<dbReference type="AlphaFoldDB" id="A0A1T4QUV1"/>
<dbReference type="GO" id="GO:0009379">
    <property type="term" value="C:Holliday junction helicase complex"/>
    <property type="evidence" value="ECO:0007669"/>
    <property type="project" value="InterPro"/>
</dbReference>